<sequence length="349" mass="37937">MAKADVAISAHSDEEISRMLSAFEFALPLASATRLYGGYSGSNYRVQAADGAVAVLKVCNSYSAEEVEAQARVSAHLRRHGYAKACAALPCMRGAGFTALADDGTPCCVLSFVEGTAADKVIGAGVEARVVLRSIGEALAQLHRVPVDGEAGLRPMEEGGACDLRKHISGELLALFEASEHTKAHSFLPFYRRQRELLLKAVSARDIPTGVLHGDPFLDNILCDPHTGEVRGFVDLEDVAVGPCLFDAACCACACCFDAATNTLDHPRLRALLEGYYAHRRLSAAEAAIFIDWMKATMLCNASWRFRNFNIDHREIEECRDAHVELQARILELENPETIAKVQALLDEM</sequence>
<dbReference type="SUPFAM" id="SSF56112">
    <property type="entry name" value="Protein kinase-like (PK-like)"/>
    <property type="match status" value="1"/>
</dbReference>
<proteinExistence type="inferred from homology"/>
<dbReference type="InterPro" id="IPR011009">
    <property type="entry name" value="Kinase-like_dom_sf"/>
</dbReference>
<comment type="caution">
    <text evidence="3">The sequence shown here is derived from an EMBL/GenBank/DDBJ whole genome shotgun (WGS) entry which is preliminary data.</text>
</comment>
<name>A0AB34J719_PRYPA</name>
<dbReference type="Gene3D" id="3.90.1200.10">
    <property type="match status" value="1"/>
</dbReference>
<evidence type="ECO:0000256" key="1">
    <source>
        <dbReference type="ARBA" id="ARBA00038240"/>
    </source>
</evidence>
<dbReference type="InterPro" id="IPR002575">
    <property type="entry name" value="Aminoglycoside_PTrfase"/>
</dbReference>
<reference evidence="3 4" key="1">
    <citation type="journal article" date="2024" name="Science">
        <title>Giant polyketide synthase enzymes in the biosynthesis of giant marine polyether toxins.</title>
        <authorList>
            <person name="Fallon T.R."/>
            <person name="Shende V.V."/>
            <person name="Wierzbicki I.H."/>
            <person name="Pendleton A.L."/>
            <person name="Watervoot N.F."/>
            <person name="Auber R.P."/>
            <person name="Gonzalez D.J."/>
            <person name="Wisecaver J.H."/>
            <person name="Moore B.S."/>
        </authorList>
    </citation>
    <scope>NUCLEOTIDE SEQUENCE [LARGE SCALE GENOMIC DNA]</scope>
    <source>
        <strain evidence="3 4">12B1</strain>
    </source>
</reference>
<protein>
    <recommendedName>
        <fullName evidence="2">Aminoglycoside phosphotransferase domain-containing protein</fullName>
    </recommendedName>
</protein>
<dbReference type="PANTHER" id="PTHR21064:SF6">
    <property type="entry name" value="AMINOGLYCOSIDE PHOSPHOTRANSFERASE DOMAIN-CONTAINING PROTEIN"/>
    <property type="match status" value="1"/>
</dbReference>
<accession>A0AB34J719</accession>
<dbReference type="Proteomes" id="UP001515480">
    <property type="component" value="Unassembled WGS sequence"/>
</dbReference>
<dbReference type="AlphaFoldDB" id="A0AB34J719"/>
<dbReference type="PANTHER" id="PTHR21064">
    <property type="entry name" value="AMINOGLYCOSIDE PHOSPHOTRANSFERASE DOMAIN-CONTAINING PROTEIN-RELATED"/>
    <property type="match status" value="1"/>
</dbReference>
<dbReference type="InterPro" id="IPR050249">
    <property type="entry name" value="Pseudomonas-type_ThrB"/>
</dbReference>
<keyword evidence="4" id="KW-1185">Reference proteome</keyword>
<feature type="domain" description="Aminoglycoside phosphotransferase" evidence="2">
    <location>
        <begin position="33"/>
        <end position="277"/>
    </location>
</feature>
<evidence type="ECO:0000313" key="4">
    <source>
        <dbReference type="Proteomes" id="UP001515480"/>
    </source>
</evidence>
<comment type="similarity">
    <text evidence="1">Belongs to the pseudomonas-type ThrB family.</text>
</comment>
<dbReference type="Gene3D" id="3.30.200.20">
    <property type="entry name" value="Phosphorylase Kinase, domain 1"/>
    <property type="match status" value="1"/>
</dbReference>
<gene>
    <name evidence="3" type="ORF">AB1Y20_002121</name>
</gene>
<evidence type="ECO:0000259" key="2">
    <source>
        <dbReference type="Pfam" id="PF01636"/>
    </source>
</evidence>
<dbReference type="EMBL" id="JBGBPQ010000011">
    <property type="protein sequence ID" value="KAL1515498.1"/>
    <property type="molecule type" value="Genomic_DNA"/>
</dbReference>
<dbReference type="GO" id="GO:0019202">
    <property type="term" value="F:amino acid kinase activity"/>
    <property type="evidence" value="ECO:0007669"/>
    <property type="project" value="TreeGrafter"/>
</dbReference>
<dbReference type="Pfam" id="PF01636">
    <property type="entry name" value="APH"/>
    <property type="match status" value="1"/>
</dbReference>
<organism evidence="3 4">
    <name type="scientific">Prymnesium parvum</name>
    <name type="common">Toxic golden alga</name>
    <dbReference type="NCBI Taxonomy" id="97485"/>
    <lineage>
        <taxon>Eukaryota</taxon>
        <taxon>Haptista</taxon>
        <taxon>Haptophyta</taxon>
        <taxon>Prymnesiophyceae</taxon>
        <taxon>Prymnesiales</taxon>
        <taxon>Prymnesiaceae</taxon>
        <taxon>Prymnesium</taxon>
    </lineage>
</organism>
<evidence type="ECO:0000313" key="3">
    <source>
        <dbReference type="EMBL" id="KAL1515498.1"/>
    </source>
</evidence>